<keyword evidence="4" id="KW-1003">Cell membrane</keyword>
<feature type="region of interest" description="Disordered" evidence="10">
    <location>
        <begin position="397"/>
        <end position="416"/>
    </location>
</feature>
<dbReference type="OrthoDB" id="7053339at2"/>
<evidence type="ECO:0000256" key="10">
    <source>
        <dbReference type="SAM" id="MobiDB-lite"/>
    </source>
</evidence>
<dbReference type="KEGG" id="fau:Fraau_2954"/>
<dbReference type="InterPro" id="IPR011990">
    <property type="entry name" value="TPR-like_helical_dom_sf"/>
</dbReference>
<dbReference type="UniPathway" id="UPA00252"/>
<name>H8L227_FRAAD</name>
<dbReference type="AlphaFoldDB" id="H8L227"/>
<dbReference type="Gene3D" id="1.25.40.10">
    <property type="entry name" value="Tetratricopeptide repeat domain"/>
    <property type="match status" value="2"/>
</dbReference>
<proteinExistence type="predicted"/>
<feature type="domain" description="HemY N-terminal" evidence="12">
    <location>
        <begin position="29"/>
        <end position="128"/>
    </location>
</feature>
<dbReference type="GO" id="GO:0005886">
    <property type="term" value="C:plasma membrane"/>
    <property type="evidence" value="ECO:0007669"/>
    <property type="project" value="UniProtKB-SubCell"/>
</dbReference>
<dbReference type="InterPro" id="IPR005254">
    <property type="entry name" value="Heme_biosyn_assoc_TPR_pro"/>
</dbReference>
<organism evidence="13 14">
    <name type="scientific">Frateuria aurantia (strain ATCC 33424 / DSM 6220 / KCTC 2777 / LMG 1558 / NBRC 3245 / NCIMB 13370)</name>
    <name type="common">Acetobacter aurantius</name>
    <dbReference type="NCBI Taxonomy" id="767434"/>
    <lineage>
        <taxon>Bacteria</taxon>
        <taxon>Pseudomonadati</taxon>
        <taxon>Pseudomonadota</taxon>
        <taxon>Gammaproteobacteria</taxon>
        <taxon>Lysobacterales</taxon>
        <taxon>Rhodanobacteraceae</taxon>
        <taxon>Frateuria</taxon>
    </lineage>
</organism>
<dbReference type="NCBIfam" id="TIGR00540">
    <property type="entry name" value="TPR_hemY_coli"/>
    <property type="match status" value="1"/>
</dbReference>
<dbReference type="Proteomes" id="UP000005234">
    <property type="component" value="Chromosome"/>
</dbReference>
<dbReference type="Pfam" id="PF13432">
    <property type="entry name" value="TPR_16"/>
    <property type="match status" value="1"/>
</dbReference>
<keyword evidence="5" id="KW-0997">Cell inner membrane</keyword>
<evidence type="ECO:0000256" key="9">
    <source>
        <dbReference type="ARBA" id="ARBA00023244"/>
    </source>
</evidence>
<reference evidence="13" key="1">
    <citation type="submission" date="2012-02" db="EMBL/GenBank/DDBJ databases">
        <title>The complete genome of Frateuria aurantia DSM 6220.</title>
        <authorList>
            <consortium name="US DOE Joint Genome Institute (JGI-PGF)"/>
            <person name="Lucas S."/>
            <person name="Copeland A."/>
            <person name="Lapidus A."/>
            <person name="Glavina del Rio T."/>
            <person name="Dalin E."/>
            <person name="Tice H."/>
            <person name="Bruce D."/>
            <person name="Goodwin L."/>
            <person name="Pitluck S."/>
            <person name="Peters L."/>
            <person name="Ovchinnikova G."/>
            <person name="Teshima H."/>
            <person name="Kyrpides N."/>
            <person name="Mavromatis K."/>
            <person name="Ivanova N."/>
            <person name="Brettin T."/>
            <person name="Detter J.C."/>
            <person name="Han C."/>
            <person name="Larimer F."/>
            <person name="Land M."/>
            <person name="Hauser L."/>
            <person name="Markowitz V."/>
            <person name="Cheng J.-F."/>
            <person name="Hugenholtz P."/>
            <person name="Woyke T."/>
            <person name="Wu D."/>
            <person name="Brambilla E."/>
            <person name="Klenk H.-P."/>
            <person name="Eisen J.A."/>
        </authorList>
    </citation>
    <scope>NUCLEOTIDE SEQUENCE</scope>
    <source>
        <strain evidence="13">DSM 6220</strain>
    </source>
</reference>
<keyword evidence="14" id="KW-1185">Reference proteome</keyword>
<evidence type="ECO:0000256" key="2">
    <source>
        <dbReference type="ARBA" id="ARBA00004429"/>
    </source>
</evidence>
<evidence type="ECO:0000256" key="1">
    <source>
        <dbReference type="ARBA" id="ARBA00002962"/>
    </source>
</evidence>
<evidence type="ECO:0000313" key="13">
    <source>
        <dbReference type="EMBL" id="AFC87284.1"/>
    </source>
</evidence>
<sequence>MRLWRWILVWLVVAVLAAFAWHLLAADPGRVVISIRGWRLETTVPAAVALLLLLLLLLNAAWRLLRWPFGVFSRRQQRKSQQRLGQGLVALAEGRHGDAERELQRAARLPALQGPAMLTAADAAIRRGESARAHDALDQAGQSAPLAARVVRAKLLRTENRATEALALLSSEADSRRLPPGGWHELVLAALEAGDPQRALDALEPLQKSGAMNSRAFAALEARVVQAVLQVSPDSEHLAGTWSRLPKTLRRIPLAIDAYVRRAAELGASLAALDELESALRRDWNPLLLDTYGVLAVDPELRLKHAQAWLAANPDDPVLLLALGRIAVVLGQWELARGYLARSLQLSPSAAAWEVLGDALLGLQRTEEARNCYRNALAFGRGGRVWPVRDVIEAEQDDLGEPVPEQRDPLGIPRVP</sequence>
<dbReference type="GO" id="GO:0006779">
    <property type="term" value="P:porphyrin-containing compound biosynthetic process"/>
    <property type="evidence" value="ECO:0007669"/>
    <property type="project" value="UniProtKB-KW"/>
</dbReference>
<evidence type="ECO:0000256" key="8">
    <source>
        <dbReference type="ARBA" id="ARBA00023136"/>
    </source>
</evidence>
<dbReference type="Pfam" id="PF07219">
    <property type="entry name" value="HemY_N"/>
    <property type="match status" value="1"/>
</dbReference>
<evidence type="ECO:0000256" key="6">
    <source>
        <dbReference type="ARBA" id="ARBA00022692"/>
    </source>
</evidence>
<dbReference type="HOGENOM" id="CLU_037501_2_1_6"/>
<keyword evidence="7 11" id="KW-1133">Transmembrane helix</keyword>
<evidence type="ECO:0000256" key="7">
    <source>
        <dbReference type="ARBA" id="ARBA00022989"/>
    </source>
</evidence>
<comment type="function">
    <text evidence="1">Involved in a late step of protoheme IX synthesis.</text>
</comment>
<protein>
    <submittedName>
        <fullName evidence="13">Putative enzyme of heme biosynthesis</fullName>
    </submittedName>
</protein>
<accession>H8L227</accession>
<dbReference type="RefSeq" id="WP_014404287.1">
    <property type="nucleotide sequence ID" value="NC_017033.1"/>
</dbReference>
<evidence type="ECO:0000256" key="3">
    <source>
        <dbReference type="ARBA" id="ARBA00004744"/>
    </source>
</evidence>
<dbReference type="EMBL" id="CP003350">
    <property type="protein sequence ID" value="AFC87284.1"/>
    <property type="molecule type" value="Genomic_DNA"/>
</dbReference>
<keyword evidence="6 11" id="KW-0812">Transmembrane</keyword>
<comment type="subcellular location">
    <subcellularLocation>
        <location evidence="2">Cell inner membrane</location>
        <topology evidence="2">Multi-pass membrane protein</topology>
    </subcellularLocation>
</comment>
<dbReference type="GO" id="GO:0042168">
    <property type="term" value="P:heme metabolic process"/>
    <property type="evidence" value="ECO:0007669"/>
    <property type="project" value="InterPro"/>
</dbReference>
<comment type="pathway">
    <text evidence="3">Porphyrin-containing compound metabolism; protoheme biosynthesis.</text>
</comment>
<dbReference type="SUPFAM" id="SSF48452">
    <property type="entry name" value="TPR-like"/>
    <property type="match status" value="1"/>
</dbReference>
<feature type="transmembrane region" description="Helical" evidence="11">
    <location>
        <begin position="42"/>
        <end position="65"/>
    </location>
</feature>
<dbReference type="InterPro" id="IPR010817">
    <property type="entry name" value="HemY_N"/>
</dbReference>
<dbReference type="eggNOG" id="COG3071">
    <property type="taxonomic scope" value="Bacteria"/>
</dbReference>
<evidence type="ECO:0000256" key="4">
    <source>
        <dbReference type="ARBA" id="ARBA00022475"/>
    </source>
</evidence>
<evidence type="ECO:0000256" key="5">
    <source>
        <dbReference type="ARBA" id="ARBA00022519"/>
    </source>
</evidence>
<evidence type="ECO:0000256" key="11">
    <source>
        <dbReference type="SAM" id="Phobius"/>
    </source>
</evidence>
<keyword evidence="8 11" id="KW-0472">Membrane</keyword>
<dbReference type="STRING" id="767434.Fraau_2954"/>
<evidence type="ECO:0000313" key="14">
    <source>
        <dbReference type="Proteomes" id="UP000005234"/>
    </source>
</evidence>
<gene>
    <name evidence="13" type="ordered locus">Fraau_2954</name>
</gene>
<evidence type="ECO:0000259" key="12">
    <source>
        <dbReference type="Pfam" id="PF07219"/>
    </source>
</evidence>
<keyword evidence="9" id="KW-0627">Porphyrin biosynthesis</keyword>